<feature type="transmembrane region" description="Helical" evidence="1">
    <location>
        <begin position="189"/>
        <end position="209"/>
    </location>
</feature>
<keyword evidence="3" id="KW-1185">Reference proteome</keyword>
<evidence type="ECO:0000256" key="1">
    <source>
        <dbReference type="SAM" id="Phobius"/>
    </source>
</evidence>
<gene>
    <name evidence="2" type="ORF">O0I10_010631</name>
</gene>
<dbReference type="RefSeq" id="XP_058338623.1">
    <property type="nucleotide sequence ID" value="XM_058490610.1"/>
</dbReference>
<name>A0AAD7UUB4_9FUNG</name>
<evidence type="ECO:0000313" key="2">
    <source>
        <dbReference type="EMBL" id="KAJ8653709.1"/>
    </source>
</evidence>
<dbReference type="AlphaFoldDB" id="A0AAD7UUB4"/>
<dbReference type="EMBL" id="JARTCD010000073">
    <property type="protein sequence ID" value="KAJ8653709.1"/>
    <property type="molecule type" value="Genomic_DNA"/>
</dbReference>
<sequence>MPPSSKLSTRILSCVFWTRTTVLVLAIVIVAASLSVYSLHTVPIFSLFGGGSGNSHQHQTTILLEMVQDRRLISTLVAAQASVFCPLFLLLNHNRKKDNDESSSSSPSLALDLICCHVLMPLGLALSWTFCIMFDRKTMMALMQSGFLGEELVTSWTDYMGWHDMCLLNRNVHGEWPCLAVNVIHGFKYLIVLVLAAEIYMVIAAAVVLRREHRQEHPTQGVIQLCIDEKSQRGYYNPAPVSFMDDQQRDVFMQV</sequence>
<dbReference type="GeneID" id="83218034"/>
<dbReference type="Proteomes" id="UP001234581">
    <property type="component" value="Unassembled WGS sequence"/>
</dbReference>
<protein>
    <submittedName>
        <fullName evidence="2">Uncharacterized protein</fullName>
    </submittedName>
</protein>
<feature type="transmembrane region" description="Helical" evidence="1">
    <location>
        <begin position="21"/>
        <end position="39"/>
    </location>
</feature>
<feature type="transmembrane region" description="Helical" evidence="1">
    <location>
        <begin position="111"/>
        <end position="130"/>
    </location>
</feature>
<accession>A0AAD7UUB4</accession>
<evidence type="ECO:0000313" key="3">
    <source>
        <dbReference type="Proteomes" id="UP001234581"/>
    </source>
</evidence>
<comment type="caution">
    <text evidence="2">The sequence shown here is derived from an EMBL/GenBank/DDBJ whole genome shotgun (WGS) entry which is preliminary data.</text>
</comment>
<organism evidence="2 3">
    <name type="scientific">Lichtheimia ornata</name>
    <dbReference type="NCBI Taxonomy" id="688661"/>
    <lineage>
        <taxon>Eukaryota</taxon>
        <taxon>Fungi</taxon>
        <taxon>Fungi incertae sedis</taxon>
        <taxon>Mucoromycota</taxon>
        <taxon>Mucoromycotina</taxon>
        <taxon>Mucoromycetes</taxon>
        <taxon>Mucorales</taxon>
        <taxon>Lichtheimiaceae</taxon>
        <taxon>Lichtheimia</taxon>
    </lineage>
</organism>
<reference evidence="2 3" key="1">
    <citation type="submission" date="2023-03" db="EMBL/GenBank/DDBJ databases">
        <title>Genome sequence of Lichtheimia ornata CBS 291.66.</title>
        <authorList>
            <person name="Mohabir J.T."/>
            <person name="Shea T.P."/>
            <person name="Kurbessoian T."/>
            <person name="Berby B."/>
            <person name="Fontaine J."/>
            <person name="Livny J."/>
            <person name="Gnirke A."/>
            <person name="Stajich J.E."/>
            <person name="Cuomo C.A."/>
        </authorList>
    </citation>
    <scope>NUCLEOTIDE SEQUENCE [LARGE SCALE GENOMIC DNA]</scope>
    <source>
        <strain evidence="2">CBS 291.66</strain>
    </source>
</reference>
<keyword evidence="1" id="KW-0472">Membrane</keyword>
<keyword evidence="1" id="KW-0812">Transmembrane</keyword>
<feature type="transmembrane region" description="Helical" evidence="1">
    <location>
        <begin position="72"/>
        <end position="91"/>
    </location>
</feature>
<keyword evidence="1" id="KW-1133">Transmembrane helix</keyword>
<proteinExistence type="predicted"/>